<evidence type="ECO:0000256" key="2">
    <source>
        <dbReference type="ARBA" id="ARBA00012400"/>
    </source>
</evidence>
<dbReference type="EC" id="1.3.1.76" evidence="2"/>
<dbReference type="Pfam" id="PF13241">
    <property type="entry name" value="NAD_binding_7"/>
    <property type="match status" value="1"/>
</dbReference>
<dbReference type="SUPFAM" id="SSF75615">
    <property type="entry name" value="Siroheme synthase middle domains-like"/>
    <property type="match status" value="1"/>
</dbReference>
<keyword evidence="4" id="KW-0520">NAD</keyword>
<gene>
    <name evidence="7" type="ORF">H9763_01135</name>
</gene>
<evidence type="ECO:0000256" key="3">
    <source>
        <dbReference type="ARBA" id="ARBA00023002"/>
    </source>
</evidence>
<evidence type="ECO:0000256" key="6">
    <source>
        <dbReference type="ARBA" id="ARBA00047561"/>
    </source>
</evidence>
<dbReference type="GO" id="GO:0004325">
    <property type="term" value="F:ferrochelatase activity"/>
    <property type="evidence" value="ECO:0007669"/>
    <property type="project" value="InterPro"/>
</dbReference>
<name>A0A9D2MPL0_9FIRM</name>
<dbReference type="AlphaFoldDB" id="A0A9D2MPL0"/>
<dbReference type="Gene3D" id="3.30.160.110">
    <property type="entry name" value="Siroheme synthase, domain 2"/>
    <property type="match status" value="1"/>
</dbReference>
<protein>
    <recommendedName>
        <fullName evidence="2">precorrin-2 dehydrogenase</fullName>
        <ecNumber evidence="2">1.3.1.76</ecNumber>
    </recommendedName>
</protein>
<accession>A0A9D2MPL0</accession>
<evidence type="ECO:0000256" key="1">
    <source>
        <dbReference type="ARBA" id="ARBA00005010"/>
    </source>
</evidence>
<dbReference type="InterPro" id="IPR028161">
    <property type="entry name" value="Met8-like"/>
</dbReference>
<dbReference type="EMBL" id="DWXE01000005">
    <property type="protein sequence ID" value="HJB90056.1"/>
    <property type="molecule type" value="Genomic_DNA"/>
</dbReference>
<keyword evidence="3" id="KW-0560">Oxidoreductase</keyword>
<dbReference type="Gene3D" id="3.40.50.720">
    <property type="entry name" value="NAD(P)-binding Rossmann-like Domain"/>
    <property type="match status" value="1"/>
</dbReference>
<comment type="caution">
    <text evidence="7">The sequence shown here is derived from an EMBL/GenBank/DDBJ whole genome shotgun (WGS) entry which is preliminary data.</text>
</comment>
<evidence type="ECO:0000313" key="8">
    <source>
        <dbReference type="Proteomes" id="UP000886883"/>
    </source>
</evidence>
<reference evidence="7" key="2">
    <citation type="submission" date="2021-04" db="EMBL/GenBank/DDBJ databases">
        <authorList>
            <person name="Gilroy R."/>
        </authorList>
    </citation>
    <scope>NUCLEOTIDE SEQUENCE</scope>
    <source>
        <strain evidence="7">USAMLcec3-2134</strain>
    </source>
</reference>
<dbReference type="NCBIfam" id="TIGR01470">
    <property type="entry name" value="cysG_Nterm"/>
    <property type="match status" value="1"/>
</dbReference>
<comment type="pathway">
    <text evidence="1">Porphyrin-containing compound metabolism; siroheme biosynthesis; sirohydrochlorin from precorrin-2: step 1/1.</text>
</comment>
<organism evidence="7 8">
    <name type="scientific">Candidatus Eisenbergiella merdigallinarum</name>
    <dbReference type="NCBI Taxonomy" id="2838552"/>
    <lineage>
        <taxon>Bacteria</taxon>
        <taxon>Bacillati</taxon>
        <taxon>Bacillota</taxon>
        <taxon>Clostridia</taxon>
        <taxon>Lachnospirales</taxon>
        <taxon>Lachnospiraceae</taxon>
        <taxon>Eisenbergiella</taxon>
    </lineage>
</organism>
<dbReference type="SUPFAM" id="SSF51735">
    <property type="entry name" value="NAD(P)-binding Rossmann-fold domains"/>
    <property type="match status" value="1"/>
</dbReference>
<evidence type="ECO:0000256" key="4">
    <source>
        <dbReference type="ARBA" id="ARBA00023027"/>
    </source>
</evidence>
<dbReference type="GO" id="GO:0043115">
    <property type="term" value="F:precorrin-2 dehydrogenase activity"/>
    <property type="evidence" value="ECO:0007669"/>
    <property type="project" value="UniProtKB-EC"/>
</dbReference>
<dbReference type="InterPro" id="IPR006367">
    <property type="entry name" value="Sirohaem_synthase_N"/>
</dbReference>
<dbReference type="GO" id="GO:0019354">
    <property type="term" value="P:siroheme biosynthetic process"/>
    <property type="evidence" value="ECO:0007669"/>
    <property type="project" value="InterPro"/>
</dbReference>
<dbReference type="PANTHER" id="PTHR35330">
    <property type="entry name" value="SIROHEME BIOSYNTHESIS PROTEIN MET8"/>
    <property type="match status" value="1"/>
</dbReference>
<dbReference type="InterPro" id="IPR036291">
    <property type="entry name" value="NAD(P)-bd_dom_sf"/>
</dbReference>
<comment type="catalytic activity">
    <reaction evidence="6">
        <text>precorrin-2 + NAD(+) = sirohydrochlorin + NADH + 2 H(+)</text>
        <dbReference type="Rhea" id="RHEA:15613"/>
        <dbReference type="ChEBI" id="CHEBI:15378"/>
        <dbReference type="ChEBI" id="CHEBI:57540"/>
        <dbReference type="ChEBI" id="CHEBI:57945"/>
        <dbReference type="ChEBI" id="CHEBI:58351"/>
        <dbReference type="ChEBI" id="CHEBI:58827"/>
        <dbReference type="EC" id="1.3.1.76"/>
    </reaction>
</comment>
<dbReference type="PANTHER" id="PTHR35330:SF1">
    <property type="entry name" value="SIROHEME BIOSYNTHESIS PROTEIN MET8"/>
    <property type="match status" value="1"/>
</dbReference>
<sequence length="213" mass="23366">MGYFPFFMDIEGKKGVIVGGGAVAARKAEKLRDFGPRLVAVAPEFCGAFRKIARTYPVSLVERSFEPEDLEGAAFVVAATDDGAVNGRISDWCRRRGVPVNVVDDREKCTFFFPALVKEGALTVGISTDGKCPAASAFLREQVERCLPEGIGAVIDLLGQLRPEVAEGIDRQTDRAQAMEKLFLYSLRRGGEVTLQELRDLLHGMRQEGRRDG</sequence>
<dbReference type="Proteomes" id="UP000886883">
    <property type="component" value="Unassembled WGS sequence"/>
</dbReference>
<evidence type="ECO:0000313" key="7">
    <source>
        <dbReference type="EMBL" id="HJB90056.1"/>
    </source>
</evidence>
<evidence type="ECO:0000256" key="5">
    <source>
        <dbReference type="ARBA" id="ARBA00023244"/>
    </source>
</evidence>
<keyword evidence="5" id="KW-0627">Porphyrin biosynthesis</keyword>
<reference evidence="7" key="1">
    <citation type="journal article" date="2021" name="PeerJ">
        <title>Extensive microbial diversity within the chicken gut microbiome revealed by metagenomics and culture.</title>
        <authorList>
            <person name="Gilroy R."/>
            <person name="Ravi A."/>
            <person name="Getino M."/>
            <person name="Pursley I."/>
            <person name="Horton D.L."/>
            <person name="Alikhan N.F."/>
            <person name="Baker D."/>
            <person name="Gharbi K."/>
            <person name="Hall N."/>
            <person name="Watson M."/>
            <person name="Adriaenssens E.M."/>
            <person name="Foster-Nyarko E."/>
            <person name="Jarju S."/>
            <person name="Secka A."/>
            <person name="Antonio M."/>
            <person name="Oren A."/>
            <person name="Chaudhuri R.R."/>
            <person name="La Ragione R."/>
            <person name="Hildebrand F."/>
            <person name="Pallen M.J."/>
        </authorList>
    </citation>
    <scope>NUCLEOTIDE SEQUENCE</scope>
    <source>
        <strain evidence="7">USAMLcec3-2134</strain>
    </source>
</reference>
<proteinExistence type="predicted"/>